<protein>
    <recommendedName>
        <fullName evidence="3">Toxin</fullName>
    </recommendedName>
</protein>
<dbReference type="Pfam" id="PF05016">
    <property type="entry name" value="ParE_toxin"/>
    <property type="match status" value="1"/>
</dbReference>
<dbReference type="AlphaFoldDB" id="A0A3B0TRI5"/>
<evidence type="ECO:0000313" key="2">
    <source>
        <dbReference type="EMBL" id="VAW16027.1"/>
    </source>
</evidence>
<dbReference type="InterPro" id="IPR035093">
    <property type="entry name" value="RelE/ParE_toxin_dom_sf"/>
</dbReference>
<organism evidence="2">
    <name type="scientific">hydrothermal vent metagenome</name>
    <dbReference type="NCBI Taxonomy" id="652676"/>
    <lineage>
        <taxon>unclassified sequences</taxon>
        <taxon>metagenomes</taxon>
        <taxon>ecological metagenomes</taxon>
    </lineage>
</organism>
<dbReference type="PIRSF" id="PIRSF029218">
    <property type="entry name" value="ParE"/>
    <property type="match status" value="1"/>
</dbReference>
<evidence type="ECO:0000256" key="1">
    <source>
        <dbReference type="ARBA" id="ARBA00022649"/>
    </source>
</evidence>
<accession>A0A3B0TRI5</accession>
<name>A0A3B0TRI5_9ZZZZ</name>
<dbReference type="InterPro" id="IPR007712">
    <property type="entry name" value="RelE/ParE_toxin"/>
</dbReference>
<dbReference type="Gene3D" id="3.30.2310.20">
    <property type="entry name" value="RelE-like"/>
    <property type="match status" value="1"/>
</dbReference>
<keyword evidence="1" id="KW-1277">Toxin-antitoxin system</keyword>
<sequence length="98" mass="11560">MAKYQFSKLAERDLEDIADYTVMNFGVFKTREYKALLIQSAKTAANFPSIGRPYTTEHGRIFQRFNVGRHVLFYQPTEQGIFIVRVLHLMMDFDQYLD</sequence>
<reference evidence="2" key="1">
    <citation type="submission" date="2018-06" db="EMBL/GenBank/DDBJ databases">
        <authorList>
            <person name="Zhirakovskaya E."/>
        </authorList>
    </citation>
    <scope>NUCLEOTIDE SEQUENCE</scope>
</reference>
<evidence type="ECO:0008006" key="3">
    <source>
        <dbReference type="Google" id="ProtNLM"/>
    </source>
</evidence>
<dbReference type="InterPro" id="IPR028344">
    <property type="entry name" value="ParE1/4"/>
</dbReference>
<gene>
    <name evidence="2" type="ORF">MNBD_ALPHA12-521</name>
</gene>
<proteinExistence type="predicted"/>
<dbReference type="EMBL" id="UOEO01000041">
    <property type="protein sequence ID" value="VAW16027.1"/>
    <property type="molecule type" value="Genomic_DNA"/>
</dbReference>